<evidence type="ECO:0000256" key="1">
    <source>
        <dbReference type="SAM" id="Phobius"/>
    </source>
</evidence>
<feature type="transmembrane region" description="Helical" evidence="1">
    <location>
        <begin position="44"/>
        <end position="62"/>
    </location>
</feature>
<feature type="non-terminal residue" evidence="2">
    <location>
        <position position="64"/>
    </location>
</feature>
<dbReference type="Proteomes" id="UP000033632">
    <property type="component" value="Unassembled WGS sequence"/>
</dbReference>
<reference evidence="2 3" key="1">
    <citation type="submission" date="2015-03" db="EMBL/GenBank/DDBJ databases">
        <authorList>
            <person name="Hassan Y.I."/>
            <person name="Lepp D."/>
            <person name="Li X.-Z."/>
            <person name="Zhou T."/>
        </authorList>
    </citation>
    <scope>NUCLEOTIDE SEQUENCE [LARGE SCALE GENOMIC DNA]</scope>
    <source>
        <strain evidence="2 3">BD-c194</strain>
    </source>
</reference>
<dbReference type="EMBL" id="JZEX01000025">
    <property type="protein sequence ID" value="KKB13452.1"/>
    <property type="molecule type" value="Genomic_DNA"/>
</dbReference>
<name>A0A0F5FZ20_9HYPH</name>
<dbReference type="AlphaFoldDB" id="A0A0F5FZ20"/>
<accession>A0A0F5FZ20</accession>
<dbReference type="RefSeq" id="WP_046106899.1">
    <property type="nucleotide sequence ID" value="NZ_JZEX01000025.1"/>
</dbReference>
<gene>
    <name evidence="2" type="ORF">VE25_01920</name>
</gene>
<proteinExistence type="predicted"/>
<dbReference type="PATRIC" id="fig|443610.3.peg.2855"/>
<keyword evidence="1" id="KW-1133">Transmembrane helix</keyword>
<evidence type="ECO:0000313" key="3">
    <source>
        <dbReference type="Proteomes" id="UP000033632"/>
    </source>
</evidence>
<keyword evidence="1" id="KW-0472">Membrane</keyword>
<organism evidence="2 3">
    <name type="scientific">Devosia geojensis</name>
    <dbReference type="NCBI Taxonomy" id="443610"/>
    <lineage>
        <taxon>Bacteria</taxon>
        <taxon>Pseudomonadati</taxon>
        <taxon>Pseudomonadota</taxon>
        <taxon>Alphaproteobacteria</taxon>
        <taxon>Hyphomicrobiales</taxon>
        <taxon>Devosiaceae</taxon>
        <taxon>Devosia</taxon>
    </lineage>
</organism>
<sequence length="64" mass="7328">MPFLFPLSLLLLSLLRLLVAVSTPLAFVPLLSFFFSHYFSPLLYLLPLSVLFFFLSFLSLSLPF</sequence>
<keyword evidence="1" id="KW-0812">Transmembrane</keyword>
<evidence type="ECO:0000313" key="2">
    <source>
        <dbReference type="EMBL" id="KKB13452.1"/>
    </source>
</evidence>
<comment type="caution">
    <text evidence="2">The sequence shown here is derived from an EMBL/GenBank/DDBJ whole genome shotgun (WGS) entry which is preliminary data.</text>
</comment>
<keyword evidence="3" id="KW-1185">Reference proteome</keyword>
<protein>
    <submittedName>
        <fullName evidence="2">Uncharacterized protein</fullName>
    </submittedName>
</protein>